<accession>A0ABR0AGM5</accession>
<organism evidence="1 2">
    <name type="scientific">Daphnia magna</name>
    <dbReference type="NCBI Taxonomy" id="35525"/>
    <lineage>
        <taxon>Eukaryota</taxon>
        <taxon>Metazoa</taxon>
        <taxon>Ecdysozoa</taxon>
        <taxon>Arthropoda</taxon>
        <taxon>Crustacea</taxon>
        <taxon>Branchiopoda</taxon>
        <taxon>Diplostraca</taxon>
        <taxon>Cladocera</taxon>
        <taxon>Anomopoda</taxon>
        <taxon>Daphniidae</taxon>
        <taxon>Daphnia</taxon>
    </lineage>
</organism>
<keyword evidence="2" id="KW-1185">Reference proteome</keyword>
<gene>
    <name evidence="1" type="ORF">OUZ56_009641</name>
</gene>
<name>A0ABR0AGM5_9CRUS</name>
<sequence>MSGWPDCDYHREECRRKFNSIMETTRSKIEEASYNAQLIRNISLIISDEATMKNNHALDQLPPGNFKHLQRLWATSAPTQTEYSSHCHSSQEHRLTKEIAVPCACGFCHDYQQVAGKTFERVGIYLLEYVFSHGQLCVAFSRAISREGVKNQCEKTEKQGKLLRNLPKSTVQVKNKEFTKSVVYNEVLLELPELASSSQKNRKQKITDQVIKTKWNHQTINHQEELNSASVYRPNKDTGRALGAVPKCTQP</sequence>
<protein>
    <submittedName>
        <fullName evidence="1">Uncharacterized protein</fullName>
    </submittedName>
</protein>
<evidence type="ECO:0000313" key="1">
    <source>
        <dbReference type="EMBL" id="KAK4024256.1"/>
    </source>
</evidence>
<dbReference type="EMBL" id="JAOYFB010000037">
    <property type="protein sequence ID" value="KAK4024256.1"/>
    <property type="molecule type" value="Genomic_DNA"/>
</dbReference>
<reference evidence="1 2" key="1">
    <citation type="journal article" date="2023" name="Nucleic Acids Res.">
        <title>The hologenome of Daphnia magna reveals possible DNA methylation and microbiome-mediated evolution of the host genome.</title>
        <authorList>
            <person name="Chaturvedi A."/>
            <person name="Li X."/>
            <person name="Dhandapani V."/>
            <person name="Marshall H."/>
            <person name="Kissane S."/>
            <person name="Cuenca-Cambronero M."/>
            <person name="Asole G."/>
            <person name="Calvet F."/>
            <person name="Ruiz-Romero M."/>
            <person name="Marangio P."/>
            <person name="Guigo R."/>
            <person name="Rago D."/>
            <person name="Mirbahai L."/>
            <person name="Eastwood N."/>
            <person name="Colbourne J.K."/>
            <person name="Zhou J."/>
            <person name="Mallon E."/>
            <person name="Orsini L."/>
        </authorList>
    </citation>
    <scope>NUCLEOTIDE SEQUENCE [LARGE SCALE GENOMIC DNA]</scope>
    <source>
        <strain evidence="1">LRV0_1</strain>
    </source>
</reference>
<comment type="caution">
    <text evidence="1">The sequence shown here is derived from an EMBL/GenBank/DDBJ whole genome shotgun (WGS) entry which is preliminary data.</text>
</comment>
<evidence type="ECO:0000313" key="2">
    <source>
        <dbReference type="Proteomes" id="UP001234178"/>
    </source>
</evidence>
<dbReference type="Proteomes" id="UP001234178">
    <property type="component" value="Unassembled WGS sequence"/>
</dbReference>
<proteinExistence type="predicted"/>